<organism evidence="1 2">
    <name type="scientific">Desulfococcus multivorans DSM 2059</name>
    <dbReference type="NCBI Taxonomy" id="1121405"/>
    <lineage>
        <taxon>Bacteria</taxon>
        <taxon>Pseudomonadati</taxon>
        <taxon>Thermodesulfobacteriota</taxon>
        <taxon>Desulfobacteria</taxon>
        <taxon>Desulfobacterales</taxon>
        <taxon>Desulfococcaceae</taxon>
        <taxon>Desulfococcus</taxon>
    </lineage>
</organism>
<evidence type="ECO:0000313" key="2">
    <source>
        <dbReference type="Proteomes" id="UP000014977"/>
    </source>
</evidence>
<reference evidence="1 2" key="1">
    <citation type="journal article" date="2013" name="Genome Announc.">
        <title>Draft genome sequences for three mercury-methylating, sulfate-reducing bacteria.</title>
        <authorList>
            <person name="Brown S.D."/>
            <person name="Hurt R.A.Jr."/>
            <person name="Gilmour C.C."/>
            <person name="Elias D.A."/>
        </authorList>
    </citation>
    <scope>NUCLEOTIDE SEQUENCE [LARGE SCALE GENOMIC DNA]</scope>
    <source>
        <strain evidence="1 2">DSM 2059</strain>
    </source>
</reference>
<dbReference type="AlphaFoldDB" id="S7UZ98"/>
<dbReference type="Gene3D" id="3.40.50.10600">
    <property type="entry name" value="SpoIIaa-like domains"/>
    <property type="match status" value="1"/>
</dbReference>
<comment type="caution">
    <text evidence="1">The sequence shown here is derived from an EMBL/GenBank/DDBJ whole genome shotgun (WGS) entry which is preliminary data.</text>
</comment>
<dbReference type="InterPro" id="IPR036513">
    <property type="entry name" value="STAS_dom_sf"/>
</dbReference>
<dbReference type="EMBL" id="ATHJ01000101">
    <property type="protein sequence ID" value="EPR37718.1"/>
    <property type="molecule type" value="Genomic_DNA"/>
</dbReference>
<dbReference type="Pfam" id="PF11964">
    <property type="entry name" value="SpoIIAA-like"/>
    <property type="match status" value="1"/>
</dbReference>
<dbReference type="Proteomes" id="UP000014977">
    <property type="component" value="Unassembled WGS sequence"/>
</dbReference>
<accession>S7UZ98</accession>
<sequence>MLENSPPSLANCVAVHVRKAISSRETAEIERTLEERIREHGKIRLMVVMESYPTLNSAESIYDDLGFAKKYAPHIERMAVLGDQGWKKHWIALFGLFGGIRAEYFERSDFKSAVNWIQSD</sequence>
<keyword evidence="2" id="KW-1185">Reference proteome</keyword>
<dbReference type="STRING" id="897.B2D07_09715"/>
<proteinExistence type="predicted"/>
<dbReference type="RefSeq" id="WP_020878074.1">
    <property type="nucleotide sequence ID" value="NZ_ATHJ01000101.1"/>
</dbReference>
<name>S7UZ98_DESML</name>
<dbReference type="SUPFAM" id="SSF52091">
    <property type="entry name" value="SpoIIaa-like"/>
    <property type="match status" value="1"/>
</dbReference>
<dbReference type="OrthoDB" id="9811577at2"/>
<gene>
    <name evidence="1" type="ORF">dsmv_3007</name>
</gene>
<dbReference type="InterPro" id="IPR021866">
    <property type="entry name" value="SpoIIAA-like"/>
</dbReference>
<protein>
    <recommendedName>
        <fullName evidence="3">UspA domain-containing protein</fullName>
    </recommendedName>
</protein>
<evidence type="ECO:0008006" key="3">
    <source>
        <dbReference type="Google" id="ProtNLM"/>
    </source>
</evidence>
<evidence type="ECO:0000313" key="1">
    <source>
        <dbReference type="EMBL" id="EPR37718.1"/>
    </source>
</evidence>
<dbReference type="InterPro" id="IPR038396">
    <property type="entry name" value="SpoIIAA-like_sf"/>
</dbReference>